<feature type="domain" description="ATPase AAA-type core" evidence="1">
    <location>
        <begin position="810"/>
        <end position="882"/>
    </location>
</feature>
<dbReference type="AlphaFoldDB" id="A0AAJ1X1H1"/>
<dbReference type="SUPFAM" id="SSF52540">
    <property type="entry name" value="P-loop containing nucleoside triphosphate hydrolases"/>
    <property type="match status" value="1"/>
</dbReference>
<evidence type="ECO:0000313" key="2">
    <source>
        <dbReference type="EMBL" id="MDQ0547498.1"/>
    </source>
</evidence>
<reference evidence="2" key="1">
    <citation type="submission" date="2023-07" db="EMBL/GenBank/DDBJ databases">
        <title>Genomic Encyclopedia of Type Strains, Phase IV (KMG-IV): sequencing the most valuable type-strain genomes for metagenomic binning, comparative biology and taxonomic classification.</title>
        <authorList>
            <person name="Goeker M."/>
        </authorList>
    </citation>
    <scope>NUCLEOTIDE SEQUENCE</scope>
    <source>
        <strain evidence="2">DSM 19569</strain>
    </source>
</reference>
<evidence type="ECO:0000259" key="1">
    <source>
        <dbReference type="Pfam" id="PF13304"/>
    </source>
</evidence>
<dbReference type="GO" id="GO:0006302">
    <property type="term" value="P:double-strand break repair"/>
    <property type="evidence" value="ECO:0007669"/>
    <property type="project" value="TreeGrafter"/>
</dbReference>
<dbReference type="Proteomes" id="UP001223420">
    <property type="component" value="Unassembled WGS sequence"/>
</dbReference>
<dbReference type="InterPro" id="IPR054787">
    <property type="entry name" value="TrlF_ATPase"/>
</dbReference>
<dbReference type="NCBIfam" id="NF045780">
    <property type="entry name" value="TrlF_fam_ATP"/>
    <property type="match status" value="1"/>
</dbReference>
<comment type="caution">
    <text evidence="2">The sequence shown here is derived from an EMBL/GenBank/DDBJ whole genome shotgun (WGS) entry which is preliminary data.</text>
</comment>
<sequence length="944" mass="104339">MLGVTDYLSLRSYERVVAYKAEGRLPDVDLIFPNVEMRFGLQTAKSSHVNVHLLISPEQPDHLDEARRFLSRLSFQAFDDVFRCEEDDLIRLGKRHDPSLREDEAALRAGTNQFKVGFEQLKKEFRQSDWAQNNALVAVAGGSQDGTSGLAKDASYATQRREYERFARVIFASSPAQIAFWTGQGKLTSEELNDGYGGCKLCLHGSDAHREDKVGKPDLDRLCWIKGDLTFEALRQAYIEPSTRAFIGPTPPTGALPSQAISEIEIRNASWLPVSKIPLNTGLVAVIGARGSGKTALADFIAAGANSLSAHLNEKSFIRRAAAHLGDAEVQLSWQSGETTSAALSDTGLDDPDLDPRVQYLSQQFVDQLCSAEGITDALLAEIERVVFQAHVPEDRMEATDFQDLLEQKAASPRTARARHERALAEAGETLNVLRHKKHNYPTLKKQLEQKAASIAKDKKDRLSLLGKGGEDRAKRLEEVSTAVDSAFRNIERQKRALRQVETLRDYVRDFRTTEAESQLAGLKETSPAVGFSAPQWEQFRLDFKGDVDQLIVERADALKALILSLNGPAQGEPEFDASAPASSAPLVADGANLNDQTHSLLKKELARLQKLVGIDLDNTRRFRIISEKISKDEAAIVKLSEQVDEAGEADELIRNLNAERKLRYQLILDAIIAEETELGALYAPLAAKLGTSTGTLGKLSFRVKRLVDAAGWAARGEELLDLRKAGDLKGKGTLLRLAQEQLVPAWTNGSATEVADALTHFREAHETAILSHAIPDRSDREEFMRWASRVGAWLYDTSHIRISYSIEYDGVAIEQLSPGTRGIVLLLLYLAIDAEDDRPLIVDQPEENLDPKSVFDDLVHLFKIASRRRQIIIVTHNANLVVNTDVDQVIVAQCGPHRPGMLPIISYQGGGLEDPAIRQSVCDILEGGQAAFRERAKRLRVSL</sequence>
<gene>
    <name evidence="2" type="ORF">QO001_006457</name>
</gene>
<proteinExistence type="predicted"/>
<dbReference type="GO" id="GO:0005524">
    <property type="term" value="F:ATP binding"/>
    <property type="evidence" value="ECO:0007669"/>
    <property type="project" value="InterPro"/>
</dbReference>
<dbReference type="PANTHER" id="PTHR32182:SF22">
    <property type="entry name" value="ATP-DEPENDENT ENDONUCLEASE, OLD FAMILY-RELATED"/>
    <property type="match status" value="1"/>
</dbReference>
<dbReference type="GO" id="GO:0016887">
    <property type="term" value="F:ATP hydrolysis activity"/>
    <property type="evidence" value="ECO:0007669"/>
    <property type="project" value="InterPro"/>
</dbReference>
<dbReference type="PANTHER" id="PTHR32182">
    <property type="entry name" value="DNA REPLICATION AND REPAIR PROTEIN RECF"/>
    <property type="match status" value="1"/>
</dbReference>
<dbReference type="InterPro" id="IPR027417">
    <property type="entry name" value="P-loop_NTPase"/>
</dbReference>
<organism evidence="2 3">
    <name type="scientific">Methylobacterium brachiatum</name>
    <dbReference type="NCBI Taxonomy" id="269660"/>
    <lineage>
        <taxon>Bacteria</taxon>
        <taxon>Pseudomonadati</taxon>
        <taxon>Pseudomonadota</taxon>
        <taxon>Alphaproteobacteria</taxon>
        <taxon>Hyphomicrobiales</taxon>
        <taxon>Methylobacteriaceae</taxon>
        <taxon>Methylobacterium</taxon>
    </lineage>
</organism>
<accession>A0AAJ1X1H1</accession>
<dbReference type="InterPro" id="IPR003959">
    <property type="entry name" value="ATPase_AAA_core"/>
</dbReference>
<dbReference type="Gene3D" id="3.40.50.300">
    <property type="entry name" value="P-loop containing nucleotide triphosphate hydrolases"/>
    <property type="match status" value="2"/>
</dbReference>
<dbReference type="EMBL" id="JAUSWL010000027">
    <property type="protein sequence ID" value="MDQ0547498.1"/>
    <property type="molecule type" value="Genomic_DNA"/>
</dbReference>
<name>A0AAJ1X1H1_9HYPH</name>
<dbReference type="Pfam" id="PF13304">
    <property type="entry name" value="AAA_21"/>
    <property type="match status" value="1"/>
</dbReference>
<protein>
    <submittedName>
        <fullName evidence="2">ABC-type cobalamin/Fe3+-siderophores transport system ATPase subunit</fullName>
    </submittedName>
</protein>
<evidence type="ECO:0000313" key="3">
    <source>
        <dbReference type="Proteomes" id="UP001223420"/>
    </source>
</evidence>
<dbReference type="GO" id="GO:0000731">
    <property type="term" value="P:DNA synthesis involved in DNA repair"/>
    <property type="evidence" value="ECO:0007669"/>
    <property type="project" value="TreeGrafter"/>
</dbReference>